<name>A0ABW5XG78_9MICO</name>
<evidence type="ECO:0000313" key="2">
    <source>
        <dbReference type="EMBL" id="MFD2840975.1"/>
    </source>
</evidence>
<reference evidence="3" key="1">
    <citation type="journal article" date="2019" name="Int. J. Syst. Evol. Microbiol.">
        <title>The Global Catalogue of Microorganisms (GCM) 10K type strain sequencing project: providing services to taxonomists for standard genome sequencing and annotation.</title>
        <authorList>
            <consortium name="The Broad Institute Genomics Platform"/>
            <consortium name="The Broad Institute Genome Sequencing Center for Infectious Disease"/>
            <person name="Wu L."/>
            <person name="Ma J."/>
        </authorList>
    </citation>
    <scope>NUCLEOTIDE SEQUENCE [LARGE SCALE GENOMIC DNA]</scope>
    <source>
        <strain evidence="3">KCTC 33576</strain>
    </source>
</reference>
<accession>A0ABW5XG78</accession>
<organism evidence="2 3">
    <name type="scientific">Populibacterium corticicola</name>
    <dbReference type="NCBI Taxonomy" id="1812826"/>
    <lineage>
        <taxon>Bacteria</taxon>
        <taxon>Bacillati</taxon>
        <taxon>Actinomycetota</taxon>
        <taxon>Actinomycetes</taxon>
        <taxon>Micrococcales</taxon>
        <taxon>Jonesiaceae</taxon>
        <taxon>Populibacterium</taxon>
    </lineage>
</organism>
<dbReference type="EMBL" id="JBHUOP010000004">
    <property type="protein sequence ID" value="MFD2840975.1"/>
    <property type="molecule type" value="Genomic_DNA"/>
</dbReference>
<proteinExistence type="predicted"/>
<evidence type="ECO:0008006" key="4">
    <source>
        <dbReference type="Google" id="ProtNLM"/>
    </source>
</evidence>
<keyword evidence="3" id="KW-1185">Reference proteome</keyword>
<feature type="transmembrane region" description="Helical" evidence="1">
    <location>
        <begin position="21"/>
        <end position="42"/>
    </location>
</feature>
<keyword evidence="1" id="KW-1133">Transmembrane helix</keyword>
<evidence type="ECO:0000313" key="3">
    <source>
        <dbReference type="Proteomes" id="UP001597391"/>
    </source>
</evidence>
<sequence>MRRTQGRRFRETLCKDREVGNAQVEFIGVIAVLLIPILYFMIALSQVQAATYAAHSTAHAIARSHAISQEGRVSRETQLLIAELAFEDFGLAVTEKNLRVSVACETACAAGASIETTVSYTVKPPGASWLPRGLTVSAQGYSYRGELRE</sequence>
<dbReference type="RefSeq" id="WP_377466902.1">
    <property type="nucleotide sequence ID" value="NZ_JBHUOP010000004.1"/>
</dbReference>
<gene>
    <name evidence="2" type="ORF">ACFSYH_10380</name>
</gene>
<comment type="caution">
    <text evidence="2">The sequence shown here is derived from an EMBL/GenBank/DDBJ whole genome shotgun (WGS) entry which is preliminary data.</text>
</comment>
<keyword evidence="1" id="KW-0472">Membrane</keyword>
<protein>
    <recommendedName>
        <fullName evidence="4">Pilus assembly protein TadE</fullName>
    </recommendedName>
</protein>
<evidence type="ECO:0000256" key="1">
    <source>
        <dbReference type="SAM" id="Phobius"/>
    </source>
</evidence>
<dbReference type="Proteomes" id="UP001597391">
    <property type="component" value="Unassembled WGS sequence"/>
</dbReference>
<keyword evidence="1" id="KW-0812">Transmembrane</keyword>